<organism evidence="1 2">
    <name type="scientific">Colletotrichum sidae</name>
    <dbReference type="NCBI Taxonomy" id="1347389"/>
    <lineage>
        <taxon>Eukaryota</taxon>
        <taxon>Fungi</taxon>
        <taxon>Dikarya</taxon>
        <taxon>Ascomycota</taxon>
        <taxon>Pezizomycotina</taxon>
        <taxon>Sordariomycetes</taxon>
        <taxon>Hypocreomycetidae</taxon>
        <taxon>Glomerellales</taxon>
        <taxon>Glomerellaceae</taxon>
        <taxon>Colletotrichum</taxon>
        <taxon>Colletotrichum orbiculare species complex</taxon>
    </lineage>
</organism>
<protein>
    <submittedName>
        <fullName evidence="1">Uncharacterized protein</fullName>
    </submittedName>
</protein>
<name>A0A4R8SMS9_9PEZI</name>
<dbReference type="EMBL" id="QAPF01001625">
    <property type="protein sequence ID" value="TDZ99618.1"/>
    <property type="molecule type" value="Genomic_DNA"/>
</dbReference>
<gene>
    <name evidence="1" type="ORF">C8034_v000037</name>
</gene>
<proteinExistence type="predicted"/>
<keyword evidence="2" id="KW-1185">Reference proteome</keyword>
<dbReference type="InterPro" id="IPR027417">
    <property type="entry name" value="P-loop_NTPase"/>
</dbReference>
<dbReference type="Proteomes" id="UP000295604">
    <property type="component" value="Unassembled WGS sequence"/>
</dbReference>
<accession>A0A4R8SMS9</accession>
<sequence>MPCYIYINGYPGVGKLTVANELQGLLPDSRVYHNHLLIDPIAPIVERTSHNYQNIRTSLRRHVLNIIATADEVRYTTWIFTDSRSTSPCGATAAQDYKRAAEQRGVRFIPIVLHCDLQENLRRMADEGRISGGNTKLTDEDVLGTVREEEELYQFGGAYELQLDITTMRPAEVAKAIAEHIKEVEIREQVAGPSTYGS</sequence>
<dbReference type="SUPFAM" id="SSF52540">
    <property type="entry name" value="P-loop containing nucleoside triphosphate hydrolases"/>
    <property type="match status" value="1"/>
</dbReference>
<reference evidence="1 2" key="1">
    <citation type="submission" date="2018-11" db="EMBL/GenBank/DDBJ databases">
        <title>Genome sequence and assembly of Colletotrichum sidae.</title>
        <authorList>
            <person name="Gan P."/>
            <person name="Shirasu K."/>
        </authorList>
    </citation>
    <scope>NUCLEOTIDE SEQUENCE [LARGE SCALE GENOMIC DNA]</scope>
    <source>
        <strain evidence="1 2">CBS 518.97</strain>
    </source>
</reference>
<comment type="caution">
    <text evidence="1">The sequence shown here is derived from an EMBL/GenBank/DDBJ whole genome shotgun (WGS) entry which is preliminary data.</text>
</comment>
<dbReference type="Pfam" id="PF13238">
    <property type="entry name" value="AAA_18"/>
    <property type="match status" value="1"/>
</dbReference>
<evidence type="ECO:0000313" key="1">
    <source>
        <dbReference type="EMBL" id="TDZ99618.1"/>
    </source>
</evidence>
<dbReference type="Gene3D" id="3.40.50.300">
    <property type="entry name" value="P-loop containing nucleotide triphosphate hydrolases"/>
    <property type="match status" value="1"/>
</dbReference>
<dbReference type="AlphaFoldDB" id="A0A4R8SMS9"/>
<evidence type="ECO:0000313" key="2">
    <source>
        <dbReference type="Proteomes" id="UP000295604"/>
    </source>
</evidence>